<reference evidence="2 3" key="2">
    <citation type="submission" date="2024-07" db="EMBL/GenBank/DDBJ databases">
        <authorList>
            <person name="Akdeniz Z."/>
        </authorList>
    </citation>
    <scope>NUCLEOTIDE SEQUENCE [LARGE SCALE GENOMIC DNA]</scope>
</reference>
<proteinExistence type="predicted"/>
<evidence type="ECO:0000313" key="2">
    <source>
        <dbReference type="EMBL" id="CAL6074620.1"/>
    </source>
</evidence>
<sequence>MNLTDVISPEHFAFKNLASRKYPQPVINFQSPLSDEDCGSVQVQFNDTQVSLQVFAKLIQFQNPDLFKPVKLALPVQFNHFQEILMLQLNDLPKQKTITDNQTGQIFRVEYNFKFTVSTVGGSLLGALMQCISEFKQNGTVISDLEAEHSDREKVYENAVKQTIKVYGICKDLQIEFPNEAEQEIMQVITEIREGDLVVYRG</sequence>
<dbReference type="EMBL" id="CAXDID020000309">
    <property type="protein sequence ID" value="CAL6074620.1"/>
    <property type="molecule type" value="Genomic_DNA"/>
</dbReference>
<protein>
    <submittedName>
        <fullName evidence="2">Hypothetical_protein</fullName>
    </submittedName>
</protein>
<dbReference type="AlphaFoldDB" id="A0AA86S3Q3"/>
<evidence type="ECO:0000313" key="1">
    <source>
        <dbReference type="EMBL" id="CAI9977480.1"/>
    </source>
</evidence>
<dbReference type="Proteomes" id="UP001642409">
    <property type="component" value="Unassembled WGS sequence"/>
</dbReference>
<evidence type="ECO:0000313" key="3">
    <source>
        <dbReference type="Proteomes" id="UP001642409"/>
    </source>
</evidence>
<dbReference type="EMBL" id="CATOUU010001178">
    <property type="protein sequence ID" value="CAI9977480.1"/>
    <property type="molecule type" value="Genomic_DNA"/>
</dbReference>
<accession>A0AA86S3Q3</accession>
<keyword evidence="3" id="KW-1185">Reference proteome</keyword>
<reference evidence="1" key="1">
    <citation type="submission" date="2023-06" db="EMBL/GenBank/DDBJ databases">
        <authorList>
            <person name="Kurt Z."/>
        </authorList>
    </citation>
    <scope>NUCLEOTIDE SEQUENCE</scope>
</reference>
<gene>
    <name evidence="2" type="ORF">HINF_LOCUS56809</name>
    <name evidence="1" type="ORF">HINF_LOCUS65125</name>
</gene>
<comment type="caution">
    <text evidence="1">The sequence shown here is derived from an EMBL/GenBank/DDBJ whole genome shotgun (WGS) entry which is preliminary data.</text>
</comment>
<organism evidence="1">
    <name type="scientific">Hexamita inflata</name>
    <dbReference type="NCBI Taxonomy" id="28002"/>
    <lineage>
        <taxon>Eukaryota</taxon>
        <taxon>Metamonada</taxon>
        <taxon>Diplomonadida</taxon>
        <taxon>Hexamitidae</taxon>
        <taxon>Hexamitinae</taxon>
        <taxon>Hexamita</taxon>
    </lineage>
</organism>
<name>A0AA86S3Q3_9EUKA</name>